<organism evidence="1 2">
    <name type="scientific">Ficus carica</name>
    <name type="common">Common fig</name>
    <dbReference type="NCBI Taxonomy" id="3494"/>
    <lineage>
        <taxon>Eukaryota</taxon>
        <taxon>Viridiplantae</taxon>
        <taxon>Streptophyta</taxon>
        <taxon>Embryophyta</taxon>
        <taxon>Tracheophyta</taxon>
        <taxon>Spermatophyta</taxon>
        <taxon>Magnoliopsida</taxon>
        <taxon>eudicotyledons</taxon>
        <taxon>Gunneridae</taxon>
        <taxon>Pentapetalae</taxon>
        <taxon>rosids</taxon>
        <taxon>fabids</taxon>
        <taxon>Rosales</taxon>
        <taxon>Moraceae</taxon>
        <taxon>Ficeae</taxon>
        <taxon>Ficus</taxon>
    </lineage>
</organism>
<keyword evidence="2" id="KW-1185">Reference proteome</keyword>
<accession>A0AA88E6H8</accession>
<reference evidence="1" key="1">
    <citation type="submission" date="2023-07" db="EMBL/GenBank/DDBJ databases">
        <title>draft genome sequence of fig (Ficus carica).</title>
        <authorList>
            <person name="Takahashi T."/>
            <person name="Nishimura K."/>
        </authorList>
    </citation>
    <scope>NUCLEOTIDE SEQUENCE</scope>
</reference>
<protein>
    <submittedName>
        <fullName evidence="1">Uncharacterized protein</fullName>
    </submittedName>
</protein>
<evidence type="ECO:0000313" key="2">
    <source>
        <dbReference type="Proteomes" id="UP001187192"/>
    </source>
</evidence>
<proteinExistence type="predicted"/>
<comment type="caution">
    <text evidence="1">The sequence shown here is derived from an EMBL/GenBank/DDBJ whole genome shotgun (WGS) entry which is preliminary data.</text>
</comment>
<evidence type="ECO:0000313" key="1">
    <source>
        <dbReference type="EMBL" id="GMN68651.1"/>
    </source>
</evidence>
<sequence>MEDDEQKQ</sequence>
<name>A0AA88E6H8_FICCA</name>
<dbReference type="EMBL" id="BTGU01000664">
    <property type="protein sequence ID" value="GMN68651.1"/>
    <property type="molecule type" value="Genomic_DNA"/>
</dbReference>
<gene>
    <name evidence="1" type="ORF">TIFTF001_037709</name>
</gene>
<dbReference type="Proteomes" id="UP001187192">
    <property type="component" value="Unassembled WGS sequence"/>
</dbReference>